<accession>G4CX84</accession>
<dbReference type="PATRIC" id="fig|997355.3.peg.1121"/>
<dbReference type="SUPFAM" id="SSF81345">
    <property type="entry name" value="ABC transporter involved in vitamin B12 uptake, BtuC"/>
    <property type="match status" value="1"/>
</dbReference>
<dbReference type="Gene3D" id="1.10.3470.10">
    <property type="entry name" value="ABC transporter involved in vitamin B12 uptake, BtuC"/>
    <property type="match status" value="1"/>
</dbReference>
<dbReference type="AlphaFoldDB" id="G4CX84"/>
<feature type="transmembrane region" description="Helical" evidence="8">
    <location>
        <begin position="218"/>
        <end position="238"/>
    </location>
</feature>
<feature type="transmembrane region" description="Helical" evidence="8">
    <location>
        <begin position="140"/>
        <end position="161"/>
    </location>
</feature>
<reference evidence="9 10" key="1">
    <citation type="submission" date="2011-06" db="EMBL/GenBank/DDBJ databases">
        <authorList>
            <person name="Muzny D."/>
            <person name="Qin X."/>
            <person name="Deng J."/>
            <person name="Jiang H."/>
            <person name="Liu Y."/>
            <person name="Qu J."/>
            <person name="Song X.-Z."/>
            <person name="Zhang L."/>
            <person name="Thornton R."/>
            <person name="Coyle M."/>
            <person name="Francisco L."/>
            <person name="Jackson L."/>
            <person name="Javaid M."/>
            <person name="Korchina V."/>
            <person name="Kovar C."/>
            <person name="Mata R."/>
            <person name="Mathew T."/>
            <person name="Ngo R."/>
            <person name="Nguyen L."/>
            <person name="Nguyen N."/>
            <person name="Okwuonu G."/>
            <person name="Ongeri F."/>
            <person name="Pham C."/>
            <person name="Simmons D."/>
            <person name="Wilczek-Boney K."/>
            <person name="Hale W."/>
            <person name="Jakkamsetti A."/>
            <person name="Pham P."/>
            <person name="Ruth R."/>
            <person name="San Lucas F."/>
            <person name="Warren J."/>
            <person name="Zhang J."/>
            <person name="Zhao Z."/>
            <person name="Zhou C."/>
            <person name="Zhu D."/>
            <person name="Lee S."/>
            <person name="Bess C."/>
            <person name="Blankenburg K."/>
            <person name="Forbes L."/>
            <person name="Fu Q."/>
            <person name="Gubbala S."/>
            <person name="Hirani K."/>
            <person name="Jayaseelan J.C."/>
            <person name="Lara F."/>
            <person name="Munidasa M."/>
            <person name="Palculict T."/>
            <person name="Patil S."/>
            <person name="Pu L.-L."/>
            <person name="Saada N."/>
            <person name="Tang L."/>
            <person name="Weissenberger G."/>
            <person name="Zhu Y."/>
            <person name="Hemphill L."/>
            <person name="Shang Y."/>
            <person name="Youmans B."/>
            <person name="Ayvaz T."/>
            <person name="Ross M."/>
            <person name="Santibanez J."/>
            <person name="Aqrawi P."/>
            <person name="Gross S."/>
            <person name="Joshi V."/>
            <person name="Fowler G."/>
            <person name="Nazareth L."/>
            <person name="Reid J."/>
            <person name="Worley K."/>
            <person name="Petrosino J."/>
            <person name="Highlander S."/>
            <person name="Gibbs R."/>
        </authorList>
    </citation>
    <scope>NUCLEOTIDE SEQUENCE [LARGE SCALE GENOMIC DNA]</scope>
    <source>
        <strain evidence="9 10">ATCC 25577</strain>
    </source>
</reference>
<keyword evidence="4" id="KW-1003">Cell membrane</keyword>
<keyword evidence="3" id="KW-0813">Transport</keyword>
<dbReference type="InterPro" id="IPR000522">
    <property type="entry name" value="ABC_transptr_permease_BtuC"/>
</dbReference>
<evidence type="ECO:0000256" key="5">
    <source>
        <dbReference type="ARBA" id="ARBA00022692"/>
    </source>
</evidence>
<keyword evidence="10" id="KW-1185">Reference proteome</keyword>
<feature type="transmembrane region" description="Helical" evidence="8">
    <location>
        <begin position="259"/>
        <end position="282"/>
    </location>
</feature>
<sequence>MTAAHRTTQRRRGLPLPVRFAILGVIFILVAMAGLTLGSVNIPLDDVMTIISGGTDVDPVSLTIVQDVREPRTITALLVGAALGIAGLEMQTLFRNPLADPYVLGISSGASLGVALVVLGTTSSAGAATFASGLGIGPDLLIMVAAALGAAVVLFIVMLAGRFIHSSTILLLLGVMIGYFVSSGVTVLLSRASPELVAQYTRWQFGSYHGVTWENLKAMAPIMVIMILASMLLAKPLNALLLGERYAQTMGMNLKVVRTLLVASTAILAGAATAFCGPISFLGIAIPHLTRGVLGRADHRHLLPGCILTGGSLALMADILAQLPGDDVLPVNAVNAVFGAPVVMVILVRWYREAEAT</sequence>
<name>G4CX84_9ACTN</name>
<keyword evidence="7 8" id="KW-0472">Membrane</keyword>
<evidence type="ECO:0000313" key="9">
    <source>
        <dbReference type="EMBL" id="EGY77598.1"/>
    </source>
</evidence>
<proteinExistence type="inferred from homology"/>
<evidence type="ECO:0000256" key="7">
    <source>
        <dbReference type="ARBA" id="ARBA00023136"/>
    </source>
</evidence>
<comment type="subcellular location">
    <subcellularLocation>
        <location evidence="1">Cell membrane</location>
        <topology evidence="1">Multi-pass membrane protein</topology>
    </subcellularLocation>
</comment>
<evidence type="ECO:0000256" key="6">
    <source>
        <dbReference type="ARBA" id="ARBA00022989"/>
    </source>
</evidence>
<comment type="caution">
    <text evidence="9">The sequence shown here is derived from an EMBL/GenBank/DDBJ whole genome shotgun (WGS) entry which is preliminary data.</text>
</comment>
<keyword evidence="6 8" id="KW-1133">Transmembrane helix</keyword>
<protein>
    <submittedName>
        <fullName evidence="9">Iron (Fe) ABC superfamily ATP binding cassette transporter, membrane protein</fullName>
    </submittedName>
</protein>
<dbReference type="GO" id="GO:0022857">
    <property type="term" value="F:transmembrane transporter activity"/>
    <property type="evidence" value="ECO:0007669"/>
    <property type="project" value="InterPro"/>
</dbReference>
<feature type="transmembrane region" description="Helical" evidence="8">
    <location>
        <begin position="73"/>
        <end position="90"/>
    </location>
</feature>
<evidence type="ECO:0000256" key="8">
    <source>
        <dbReference type="SAM" id="Phobius"/>
    </source>
</evidence>
<evidence type="ECO:0000256" key="1">
    <source>
        <dbReference type="ARBA" id="ARBA00004651"/>
    </source>
</evidence>
<dbReference type="InterPro" id="IPR037294">
    <property type="entry name" value="ABC_BtuC-like"/>
</dbReference>
<dbReference type="GO" id="GO:0005886">
    <property type="term" value="C:plasma membrane"/>
    <property type="evidence" value="ECO:0007669"/>
    <property type="project" value="UniProtKB-SubCell"/>
</dbReference>
<dbReference type="Pfam" id="PF01032">
    <property type="entry name" value="FecCD"/>
    <property type="match status" value="1"/>
</dbReference>
<evidence type="ECO:0000313" key="10">
    <source>
        <dbReference type="Proteomes" id="UP000005332"/>
    </source>
</evidence>
<gene>
    <name evidence="9" type="ORF">HMPREF9153_1141</name>
</gene>
<evidence type="ECO:0000256" key="4">
    <source>
        <dbReference type="ARBA" id="ARBA00022475"/>
    </source>
</evidence>
<dbReference type="HOGENOM" id="CLU_013016_0_0_11"/>
<feature type="transmembrane region" description="Helical" evidence="8">
    <location>
        <begin position="168"/>
        <end position="189"/>
    </location>
</feature>
<organism evidence="9 10">
    <name type="scientific">Cutibacterium avidum ATCC 25577</name>
    <dbReference type="NCBI Taxonomy" id="997355"/>
    <lineage>
        <taxon>Bacteria</taxon>
        <taxon>Bacillati</taxon>
        <taxon>Actinomycetota</taxon>
        <taxon>Actinomycetes</taxon>
        <taxon>Propionibacteriales</taxon>
        <taxon>Propionibacteriaceae</taxon>
        <taxon>Cutibacterium</taxon>
    </lineage>
</organism>
<dbReference type="PANTHER" id="PTHR30472">
    <property type="entry name" value="FERRIC ENTEROBACTIN TRANSPORT SYSTEM PERMEASE PROTEIN"/>
    <property type="match status" value="1"/>
</dbReference>
<evidence type="ECO:0000256" key="2">
    <source>
        <dbReference type="ARBA" id="ARBA00007935"/>
    </source>
</evidence>
<dbReference type="RefSeq" id="WP_004810233.1">
    <property type="nucleotide sequence ID" value="NZ_JH165054.1"/>
</dbReference>
<dbReference type="PANTHER" id="PTHR30472:SF41">
    <property type="entry name" value="TRANSPORT SYSTEM PERMEASE PROTEIN"/>
    <property type="match status" value="1"/>
</dbReference>
<comment type="similarity">
    <text evidence="2">Belongs to the binding-protein-dependent transport system permease family. FecCD subfamily.</text>
</comment>
<evidence type="ECO:0000256" key="3">
    <source>
        <dbReference type="ARBA" id="ARBA00022448"/>
    </source>
</evidence>
<keyword evidence="5 8" id="KW-0812">Transmembrane</keyword>
<dbReference type="EMBL" id="AGBA01000013">
    <property type="protein sequence ID" value="EGY77598.1"/>
    <property type="molecule type" value="Genomic_DNA"/>
</dbReference>
<dbReference type="GO" id="GO:0033214">
    <property type="term" value="P:siderophore-iron import into cell"/>
    <property type="evidence" value="ECO:0007669"/>
    <property type="project" value="TreeGrafter"/>
</dbReference>
<feature type="transmembrane region" description="Helical" evidence="8">
    <location>
        <begin position="20"/>
        <end position="40"/>
    </location>
</feature>
<dbReference type="Proteomes" id="UP000005332">
    <property type="component" value="Unassembled WGS sequence"/>
</dbReference>
<dbReference type="CDD" id="cd06550">
    <property type="entry name" value="TM_ABC_iron-siderophores_like"/>
    <property type="match status" value="1"/>
</dbReference>
<feature type="transmembrane region" description="Helical" evidence="8">
    <location>
        <begin position="333"/>
        <end position="351"/>
    </location>
</feature>
<feature type="transmembrane region" description="Helical" evidence="8">
    <location>
        <begin position="102"/>
        <end position="120"/>
    </location>
</feature>